<sequence>MVRLTYKSVKMKKRTNLTFFIIMMATTVSLTYAQLWEKISSTTTLRPIESRTSKTELIRNKLLQILKKRLNMNSQRNLFRGDDNPIISSRNDNIEEKKQKLLMETIRNMETQMQQAKSERKESERDIKNMKDTLEREKQDLELLNRKREIVTKALMKQAEIAQTKRNIIQEALKRRNKVKKETERIKEEMLLMQQMELHRRKEKELDKIRKLNLIKKEKQEEIRALQAHKLLAKESNERVIQKINDLKTMNFLGDDQEVLDFRNIQPQVKTKDIEAILALISDERRTRTTTLPPKKLTERERQSLLTLLDLRKNALVLTKNNKKIAEKFKTENALFLSSIDNVDDGDLKNEKLEFSSIDDYDYDEYKDYDYDYQDEEGIEFDYSPDYVPKVLRNHPPNLLAKQKNRIKHRKSPLVTQTPHIKYLPRPIVYAQPPNLLQKQPQPLRYSLNKHNQDYNHYNKEDFYDFNNDFSMEADKFFREASITRNKIHNKIQKELNLTPTKKQGRNKGRRRRKGTKRTNKNVKEEVPHSTKKLSFSDIMSDFLDKNPIPFDLN</sequence>
<evidence type="ECO:0000256" key="1">
    <source>
        <dbReference type="SAM" id="Coils"/>
    </source>
</evidence>
<evidence type="ECO:0000256" key="2">
    <source>
        <dbReference type="SAM" id="MobiDB-lite"/>
    </source>
</evidence>
<dbReference type="AlphaFoldDB" id="A0A0K2UFL0"/>
<organism evidence="3">
    <name type="scientific">Lepeophtheirus salmonis</name>
    <name type="common">Salmon louse</name>
    <name type="synonym">Caligus salmonis</name>
    <dbReference type="NCBI Taxonomy" id="72036"/>
    <lineage>
        <taxon>Eukaryota</taxon>
        <taxon>Metazoa</taxon>
        <taxon>Ecdysozoa</taxon>
        <taxon>Arthropoda</taxon>
        <taxon>Crustacea</taxon>
        <taxon>Multicrustacea</taxon>
        <taxon>Hexanauplia</taxon>
        <taxon>Copepoda</taxon>
        <taxon>Siphonostomatoida</taxon>
        <taxon>Caligidae</taxon>
        <taxon>Lepeophtheirus</taxon>
    </lineage>
</organism>
<keyword evidence="1" id="KW-0175">Coiled coil</keyword>
<proteinExistence type="predicted"/>
<protein>
    <submittedName>
        <fullName evidence="3">Peripheraltype benzodiazepine receptorassociated protein 1like [Pundamilia nyererei]</fullName>
    </submittedName>
</protein>
<keyword evidence="3" id="KW-0675">Receptor</keyword>
<feature type="region of interest" description="Disordered" evidence="2">
    <location>
        <begin position="496"/>
        <end position="530"/>
    </location>
</feature>
<accession>A0A0K2UFL0</accession>
<dbReference type="OrthoDB" id="10682703at2759"/>
<feature type="coiled-coil region" evidence="1">
    <location>
        <begin position="99"/>
        <end position="229"/>
    </location>
</feature>
<reference evidence="3" key="1">
    <citation type="submission" date="2014-05" db="EMBL/GenBank/DDBJ databases">
        <authorList>
            <person name="Chronopoulou M."/>
        </authorList>
    </citation>
    <scope>NUCLEOTIDE SEQUENCE</scope>
    <source>
        <tissue evidence="3">Whole organism</tissue>
    </source>
</reference>
<evidence type="ECO:0000313" key="3">
    <source>
        <dbReference type="EMBL" id="CDW36747.1"/>
    </source>
</evidence>
<name>A0A0K2UFL0_LEPSM</name>
<dbReference type="EMBL" id="HACA01019386">
    <property type="protein sequence ID" value="CDW36747.1"/>
    <property type="molecule type" value="Transcribed_RNA"/>
</dbReference>
<feature type="compositionally biased region" description="Basic residues" evidence="2">
    <location>
        <begin position="503"/>
        <end position="521"/>
    </location>
</feature>